<protein>
    <submittedName>
        <fullName evidence="11">CSON001756 protein</fullName>
    </submittedName>
</protein>
<evidence type="ECO:0000313" key="11">
    <source>
        <dbReference type="EMBL" id="SSX20550.1"/>
    </source>
</evidence>
<evidence type="ECO:0000256" key="7">
    <source>
        <dbReference type="PROSITE-ProRule" id="PRU00042"/>
    </source>
</evidence>
<feature type="domain" description="ZAD" evidence="10">
    <location>
        <begin position="12"/>
        <end position="91"/>
    </location>
</feature>
<dbReference type="EMBL" id="UFQT01000127">
    <property type="protein sequence ID" value="SSX20550.1"/>
    <property type="molecule type" value="Genomic_DNA"/>
</dbReference>
<evidence type="ECO:0000259" key="10">
    <source>
        <dbReference type="PROSITE" id="PS51915"/>
    </source>
</evidence>
<name>A0A336LRE9_CULSO</name>
<sequence>MDINQQIHNIEYLCRICLQEFSDIDSHLISFDTILEELDEISYLQAFELLTGFMVKDNEPQKICFQCKVKMESAYDLKKVAGTTQKILEKNLMKIEVSEVKVEIKDFSDDYNKDDIFNSDSDFTSPIKVVKKAPKEKSYKCDYCDRILPDYSGMVSHLNRVHRNVENVICEFCCKKFYSRLILNIHLGSCKKNPTAKSDDHKNYKGKHKQKIVCPVCGILAEESHIKIHEKRSKQDVSINQEPCICDICGTTRQNRTGMAKHMKFQHLGHKVKCKDCENFFLGPNELDKHIRRMHKFVPREYHCRKCPFTTTKEHTLRLHRKVHNEARIFNYMEVKKFFEFEVLSDLPYKERLIKLHDNDKSECYQYQAEIEE</sequence>
<accession>A0A336LRE9</accession>
<evidence type="ECO:0000256" key="6">
    <source>
        <dbReference type="ARBA" id="ARBA00023242"/>
    </source>
</evidence>
<reference evidence="11" key="1">
    <citation type="submission" date="2018-07" db="EMBL/GenBank/DDBJ databases">
        <authorList>
            <person name="Quirk P.G."/>
            <person name="Krulwich T.A."/>
        </authorList>
    </citation>
    <scope>NUCLEOTIDE SEQUENCE</scope>
</reference>
<dbReference type="PROSITE" id="PS00028">
    <property type="entry name" value="ZINC_FINGER_C2H2_1"/>
    <property type="match status" value="2"/>
</dbReference>
<feature type="domain" description="C2H2-type" evidence="9">
    <location>
        <begin position="139"/>
        <end position="167"/>
    </location>
</feature>
<dbReference type="PROSITE" id="PS50157">
    <property type="entry name" value="ZINC_FINGER_C2H2_2"/>
    <property type="match status" value="4"/>
</dbReference>
<feature type="domain" description="C2H2-type" evidence="9">
    <location>
        <begin position="302"/>
        <end position="329"/>
    </location>
</feature>
<dbReference type="Pfam" id="PF07776">
    <property type="entry name" value="zf-AD"/>
    <property type="match status" value="1"/>
</dbReference>
<dbReference type="PROSITE" id="PS51915">
    <property type="entry name" value="ZAD"/>
    <property type="match status" value="1"/>
</dbReference>
<feature type="binding site" evidence="8">
    <location>
        <position position="67"/>
    </location>
    <ligand>
        <name>Zn(2+)</name>
        <dbReference type="ChEBI" id="CHEBI:29105"/>
    </ligand>
</feature>
<organism evidence="11">
    <name type="scientific">Culicoides sonorensis</name>
    <name type="common">Biting midge</name>
    <dbReference type="NCBI Taxonomy" id="179676"/>
    <lineage>
        <taxon>Eukaryota</taxon>
        <taxon>Metazoa</taxon>
        <taxon>Ecdysozoa</taxon>
        <taxon>Arthropoda</taxon>
        <taxon>Hexapoda</taxon>
        <taxon>Insecta</taxon>
        <taxon>Pterygota</taxon>
        <taxon>Neoptera</taxon>
        <taxon>Endopterygota</taxon>
        <taxon>Diptera</taxon>
        <taxon>Nematocera</taxon>
        <taxon>Chironomoidea</taxon>
        <taxon>Ceratopogonidae</taxon>
        <taxon>Ceratopogoninae</taxon>
        <taxon>Culicoides</taxon>
        <taxon>Monoculicoides</taxon>
    </lineage>
</organism>
<evidence type="ECO:0000256" key="3">
    <source>
        <dbReference type="ARBA" id="ARBA00022737"/>
    </source>
</evidence>
<dbReference type="SUPFAM" id="SSF57667">
    <property type="entry name" value="beta-beta-alpha zinc fingers"/>
    <property type="match status" value="1"/>
</dbReference>
<dbReference type="GO" id="GO:0008270">
    <property type="term" value="F:zinc ion binding"/>
    <property type="evidence" value="ECO:0007669"/>
    <property type="project" value="UniProtKB-UniRule"/>
</dbReference>
<keyword evidence="2 8" id="KW-0479">Metal-binding</keyword>
<evidence type="ECO:0000256" key="8">
    <source>
        <dbReference type="PROSITE-ProRule" id="PRU01263"/>
    </source>
</evidence>
<keyword evidence="5 8" id="KW-0862">Zinc</keyword>
<comment type="subcellular location">
    <subcellularLocation>
        <location evidence="1">Nucleus</location>
    </subcellularLocation>
</comment>
<dbReference type="GO" id="GO:0001228">
    <property type="term" value="F:DNA-binding transcription activator activity, RNA polymerase II-specific"/>
    <property type="evidence" value="ECO:0007669"/>
    <property type="project" value="TreeGrafter"/>
</dbReference>
<dbReference type="GO" id="GO:0005634">
    <property type="term" value="C:nucleus"/>
    <property type="evidence" value="ECO:0007669"/>
    <property type="project" value="UniProtKB-SubCell"/>
</dbReference>
<evidence type="ECO:0000256" key="5">
    <source>
        <dbReference type="ARBA" id="ARBA00022833"/>
    </source>
</evidence>
<feature type="binding site" evidence="8">
    <location>
        <position position="64"/>
    </location>
    <ligand>
        <name>Zn(2+)</name>
        <dbReference type="ChEBI" id="CHEBI:29105"/>
    </ligand>
</feature>
<gene>
    <name evidence="11" type="primary">CSON001756</name>
</gene>
<keyword evidence="6" id="KW-0539">Nucleus</keyword>
<dbReference type="PANTHER" id="PTHR24376">
    <property type="entry name" value="ZINC FINGER PROTEIN"/>
    <property type="match status" value="1"/>
</dbReference>
<feature type="binding site" evidence="8">
    <location>
        <position position="14"/>
    </location>
    <ligand>
        <name>Zn(2+)</name>
        <dbReference type="ChEBI" id="CHEBI:29105"/>
    </ligand>
</feature>
<evidence type="ECO:0000259" key="9">
    <source>
        <dbReference type="PROSITE" id="PS50157"/>
    </source>
</evidence>
<feature type="domain" description="C2H2-type" evidence="9">
    <location>
        <begin position="244"/>
        <end position="272"/>
    </location>
</feature>
<evidence type="ECO:0000256" key="2">
    <source>
        <dbReference type="ARBA" id="ARBA00022723"/>
    </source>
</evidence>
<dbReference type="InterPro" id="IPR036236">
    <property type="entry name" value="Znf_C2H2_sf"/>
</dbReference>
<dbReference type="Gene3D" id="3.30.160.60">
    <property type="entry name" value="Classic Zinc Finger"/>
    <property type="match status" value="2"/>
</dbReference>
<dbReference type="InterPro" id="IPR012934">
    <property type="entry name" value="Znf_AD"/>
</dbReference>
<dbReference type="SMART" id="SM00868">
    <property type="entry name" value="zf-AD"/>
    <property type="match status" value="1"/>
</dbReference>
<feature type="binding site" evidence="8">
    <location>
        <position position="17"/>
    </location>
    <ligand>
        <name>Zn(2+)</name>
        <dbReference type="ChEBI" id="CHEBI:29105"/>
    </ligand>
</feature>
<dbReference type="GO" id="GO:0000978">
    <property type="term" value="F:RNA polymerase II cis-regulatory region sequence-specific DNA binding"/>
    <property type="evidence" value="ECO:0007669"/>
    <property type="project" value="TreeGrafter"/>
</dbReference>
<proteinExistence type="predicted"/>
<dbReference type="PANTHER" id="PTHR24376:SF216">
    <property type="entry name" value="ZINC FINGER PROTEIN 420-LIKE"/>
    <property type="match status" value="1"/>
</dbReference>
<dbReference type="VEuPathDB" id="VectorBase:CSON001756"/>
<keyword evidence="3" id="KW-0677">Repeat</keyword>
<dbReference type="AlphaFoldDB" id="A0A336LRE9"/>
<dbReference type="InterPro" id="IPR013087">
    <property type="entry name" value="Znf_C2H2_type"/>
</dbReference>
<feature type="domain" description="C2H2-type" evidence="9">
    <location>
        <begin position="272"/>
        <end position="295"/>
    </location>
</feature>
<evidence type="ECO:0000256" key="4">
    <source>
        <dbReference type="ARBA" id="ARBA00022771"/>
    </source>
</evidence>
<keyword evidence="4 7" id="KW-0863">Zinc-finger</keyword>
<dbReference type="SUPFAM" id="SSF57716">
    <property type="entry name" value="Glucocorticoid receptor-like (DNA-binding domain)"/>
    <property type="match status" value="1"/>
</dbReference>
<dbReference type="SMART" id="SM00355">
    <property type="entry name" value="ZnF_C2H2"/>
    <property type="match status" value="5"/>
</dbReference>
<evidence type="ECO:0000256" key="1">
    <source>
        <dbReference type="ARBA" id="ARBA00004123"/>
    </source>
</evidence>